<dbReference type="Pfam" id="PF21168">
    <property type="entry name" value="FkbO_Hyg5-like_N"/>
    <property type="match status" value="1"/>
</dbReference>
<dbReference type="AlphaFoldDB" id="A0A2S5SZY6"/>
<name>A0A2S5SZY6_9BURK</name>
<dbReference type="Proteomes" id="UP000238605">
    <property type="component" value="Unassembled WGS sequence"/>
</dbReference>
<dbReference type="InterPro" id="IPR049368">
    <property type="entry name" value="FkbO_Hyg5-like_N"/>
</dbReference>
<evidence type="ECO:0000259" key="1">
    <source>
        <dbReference type="Pfam" id="PF21168"/>
    </source>
</evidence>
<evidence type="ECO:0000313" key="3">
    <source>
        <dbReference type="Proteomes" id="UP000238605"/>
    </source>
</evidence>
<evidence type="ECO:0000313" key="2">
    <source>
        <dbReference type="EMBL" id="PPE68219.1"/>
    </source>
</evidence>
<accession>A0A2S5SZY6</accession>
<organism evidence="2 3">
    <name type="scientific">Caldimonas caldifontis</name>
    <dbReference type="NCBI Taxonomy" id="1452508"/>
    <lineage>
        <taxon>Bacteria</taxon>
        <taxon>Pseudomonadati</taxon>
        <taxon>Pseudomonadota</taxon>
        <taxon>Betaproteobacteria</taxon>
        <taxon>Burkholderiales</taxon>
        <taxon>Sphaerotilaceae</taxon>
        <taxon>Caldimonas</taxon>
    </lineage>
</organism>
<feature type="domain" description="Chorismatase FkbO/Hyg5-like N-terminal" evidence="1">
    <location>
        <begin position="10"/>
        <end position="132"/>
    </location>
</feature>
<proteinExistence type="predicted"/>
<dbReference type="CDD" id="cd06153">
    <property type="entry name" value="YjgF_YER057c_UK114_like_5"/>
    <property type="match status" value="1"/>
</dbReference>
<dbReference type="EMBL" id="PSNX01000001">
    <property type="protein sequence ID" value="PPE68219.1"/>
    <property type="molecule type" value="Genomic_DNA"/>
</dbReference>
<dbReference type="OrthoDB" id="1114505at2"/>
<keyword evidence="3" id="KW-1185">Reference proteome</keyword>
<dbReference type="SUPFAM" id="SSF55298">
    <property type="entry name" value="YjgF-like"/>
    <property type="match status" value="1"/>
</dbReference>
<protein>
    <recommendedName>
        <fullName evidence="1">Chorismatase FkbO/Hyg5-like N-terminal domain-containing protein</fullName>
    </recommendedName>
</protein>
<sequence>MLWPAPALCEEWLASGPLSDGRLGCVSYRSNGSWVFGTACVDDREQGMRQAAQRAYADVFQVLDREGCPQLQRLWNYMRAINAEEAGLERYRRFNLGRAQAFLDAGRGLEDGAPAACAMGTAQGPLTVHFLAGRHSPLAIENPRQVSAYRYPQRYGPRSPTFSRAALADLGEGVHVLFISGTASIVGHESVHLGDVVRQAGECLDNIDAVLAAALPHVGGPWTLAALRERLECTVYLRHPEDLAAVREVISGRLGVGTPAAEAAVYLQADVCRAELLVEIEAQVRLAPQEAS</sequence>
<gene>
    <name evidence="2" type="ORF">C1704_01115</name>
</gene>
<dbReference type="Gene3D" id="3.30.1330.40">
    <property type="entry name" value="RutC-like"/>
    <property type="match status" value="1"/>
</dbReference>
<comment type="caution">
    <text evidence="2">The sequence shown here is derived from an EMBL/GenBank/DDBJ whole genome shotgun (WGS) entry which is preliminary data.</text>
</comment>
<dbReference type="InterPro" id="IPR035959">
    <property type="entry name" value="RutC-like_sf"/>
</dbReference>
<reference evidence="2 3" key="1">
    <citation type="submission" date="2018-02" db="EMBL/GenBank/DDBJ databases">
        <title>Reclassifiation of [Polyangium] brachysporum DSM 7029 as Guopingzhaonella breviflexa gen. nov., sp. nov., a member of the family Comamonadaceae.</title>
        <authorList>
            <person name="Tang B."/>
        </authorList>
    </citation>
    <scope>NUCLEOTIDE SEQUENCE [LARGE SCALE GENOMIC DNA]</scope>
    <source>
        <strain evidence="2 3">BCRC 80649</strain>
    </source>
</reference>